<dbReference type="EMBL" id="JAHHHW010000010">
    <property type="protein sequence ID" value="MBW4430334.1"/>
    <property type="molecule type" value="Genomic_DNA"/>
</dbReference>
<evidence type="ECO:0000313" key="1">
    <source>
        <dbReference type="EMBL" id="MBW4430334.1"/>
    </source>
</evidence>
<reference evidence="1" key="1">
    <citation type="submission" date="2021-05" db="EMBL/GenBank/DDBJ databases">
        <authorList>
            <person name="Pietrasiak N."/>
            <person name="Ward R."/>
            <person name="Stajich J.E."/>
            <person name="Kurbessoian T."/>
        </authorList>
    </citation>
    <scope>NUCLEOTIDE SEQUENCE</scope>
    <source>
        <strain evidence="1">HA4357-MV3</strain>
    </source>
</reference>
<sequence length="228" mass="25264">MITALVLSGVLSISSGITLIKSATASPINLTVSVTKENTKNKADAKHLPRQVTNAIFKDLSQNQGIPSKNLDVVEYRAKTWRNGCLELVNPGELCTQALVPGWQVTVTNSKQNWVYHTNSNGKKLRLASGNTVNNSTRLPEKIRESVLKRASNFLKLSISELTIIRAEKRDWSNSCLELAEPSRLCNQIIVPGWKVFVGKKEQVLVYHTNDKASVIRLNQKESEITGV</sequence>
<reference evidence="1" key="2">
    <citation type="journal article" date="2022" name="Microbiol. Resour. Announc.">
        <title>Metagenome Sequencing to Explore Phylogenomics of Terrestrial Cyanobacteria.</title>
        <authorList>
            <person name="Ward R.D."/>
            <person name="Stajich J.E."/>
            <person name="Johansen J.R."/>
            <person name="Huntemann M."/>
            <person name="Clum A."/>
            <person name="Foster B."/>
            <person name="Foster B."/>
            <person name="Roux S."/>
            <person name="Palaniappan K."/>
            <person name="Varghese N."/>
            <person name="Mukherjee S."/>
            <person name="Reddy T.B.K."/>
            <person name="Daum C."/>
            <person name="Copeland A."/>
            <person name="Chen I.A."/>
            <person name="Ivanova N.N."/>
            <person name="Kyrpides N.C."/>
            <person name="Shapiro N."/>
            <person name="Eloe-Fadrosh E.A."/>
            <person name="Pietrasiak N."/>
        </authorList>
    </citation>
    <scope>NUCLEOTIDE SEQUENCE</scope>
    <source>
        <strain evidence="1">HA4357-MV3</strain>
    </source>
</reference>
<dbReference type="Proteomes" id="UP000813215">
    <property type="component" value="Unassembled WGS sequence"/>
</dbReference>
<gene>
    <name evidence="1" type="ORF">KME28_00805</name>
</gene>
<proteinExistence type="predicted"/>
<protein>
    <submittedName>
        <fullName evidence="1">Uncharacterized protein</fullName>
    </submittedName>
</protein>
<evidence type="ECO:0000313" key="2">
    <source>
        <dbReference type="Proteomes" id="UP000813215"/>
    </source>
</evidence>
<dbReference type="AlphaFoldDB" id="A0A9E3LRB5"/>
<accession>A0A9E3LRB5</accession>
<comment type="caution">
    <text evidence="1">The sequence shown here is derived from an EMBL/GenBank/DDBJ whole genome shotgun (WGS) entry which is preliminary data.</text>
</comment>
<name>A0A9E3LRB5_9NOST</name>
<organism evidence="1 2">
    <name type="scientific">Pelatocladus maniniholoensis HA4357-MV3</name>
    <dbReference type="NCBI Taxonomy" id="1117104"/>
    <lineage>
        <taxon>Bacteria</taxon>
        <taxon>Bacillati</taxon>
        <taxon>Cyanobacteriota</taxon>
        <taxon>Cyanophyceae</taxon>
        <taxon>Nostocales</taxon>
        <taxon>Nostocaceae</taxon>
        <taxon>Pelatocladus</taxon>
    </lineage>
</organism>